<dbReference type="OrthoDB" id="104167at2"/>
<protein>
    <submittedName>
        <fullName evidence="3">NACHT domain-containing protein</fullName>
    </submittedName>
</protein>
<name>A0A545TLB3_9GAMM</name>
<dbReference type="InterPro" id="IPR003593">
    <property type="entry name" value="AAA+_ATPase"/>
</dbReference>
<dbReference type="EMBL" id="VHSG01000013">
    <property type="protein sequence ID" value="TQV78009.1"/>
    <property type="molecule type" value="Genomic_DNA"/>
</dbReference>
<comment type="caution">
    <text evidence="3">The sequence shown here is derived from an EMBL/GenBank/DDBJ whole genome shotgun (WGS) entry which is preliminary data.</text>
</comment>
<dbReference type="Pfam" id="PF05729">
    <property type="entry name" value="NACHT"/>
    <property type="match status" value="1"/>
</dbReference>
<evidence type="ECO:0000313" key="4">
    <source>
        <dbReference type="Proteomes" id="UP000319732"/>
    </source>
</evidence>
<dbReference type="Gene3D" id="3.40.50.300">
    <property type="entry name" value="P-loop containing nucleotide triphosphate hydrolases"/>
    <property type="match status" value="1"/>
</dbReference>
<sequence length="664" mass="76323">MGKTKSKFESSQPKLPKQSKVHKLQCKVKRSQLYRQHKIKGCSAMLENYIAKKVIDLASDAAKNVMKNKGGSIDSDENELEKHLSQHLKIVTNWASEISFFDLRKAKRTSDIYVPLDLYVYPRRVRISDEENVPSLTLLEAFDRSDQSHFIILGHPGAGKTTTMKHLCQEIMYGDINVFPDCSFPIIIRLREINKRRSDQSDSELFDGILWSFFHEILGVKITYPKELLEKENKSQRMIVRKRIILALLNKIAPLIILDGYDEIAHKKNRDAVLNEIRELGISLDKAKIVVTSRTGDFNYSVDGFDQFEIKSLNDEQISKFVLGWIESESDRNNFLLQLEKTPFKDAAIRPLTLAHLCAIFERIGKIPEKPKTVYRKVVNLLIEEWDEQRSVMRSTMYASFEPDRKYEFLSNLAYSLTTKTKRSIFDINDLKCSYKAICDNYGLPTNEATTVANELETHTGLFLETGYGLYEYSHKSIQEYLAAEYIVKLPAIPDANRTLFSLPNELAIAVSISSNPSAYIVELVFKRFLRFNKIQHQFINVFVNRLLVEKPDFHLSKEVGWALVILYSLNFTATVEASEQLELFISDTLSREFDALASLIHQRTKVHEIKSVYEVIETNKTIDDVVILTLEKRKTAGRIQKPLLNLIPNKLTVSERLLSACED</sequence>
<dbReference type="Proteomes" id="UP000319732">
    <property type="component" value="Unassembled WGS sequence"/>
</dbReference>
<feature type="domain" description="AAA+ ATPase" evidence="2">
    <location>
        <begin position="146"/>
        <end position="314"/>
    </location>
</feature>
<proteinExistence type="predicted"/>
<keyword evidence="4" id="KW-1185">Reference proteome</keyword>
<dbReference type="InterPro" id="IPR007111">
    <property type="entry name" value="NACHT_NTPase"/>
</dbReference>
<feature type="region of interest" description="Disordered" evidence="1">
    <location>
        <begin position="1"/>
        <end position="22"/>
    </location>
</feature>
<dbReference type="PANTHER" id="PTHR46844">
    <property type="entry name" value="SLR5058 PROTEIN"/>
    <property type="match status" value="1"/>
</dbReference>
<organism evidence="3 4">
    <name type="scientific">Exilibacterium tricleocarpae</name>
    <dbReference type="NCBI Taxonomy" id="2591008"/>
    <lineage>
        <taxon>Bacteria</taxon>
        <taxon>Pseudomonadati</taxon>
        <taxon>Pseudomonadota</taxon>
        <taxon>Gammaproteobacteria</taxon>
        <taxon>Cellvibrionales</taxon>
        <taxon>Cellvibrionaceae</taxon>
        <taxon>Exilibacterium</taxon>
    </lineage>
</organism>
<dbReference type="RefSeq" id="WP_142904788.1">
    <property type="nucleotide sequence ID" value="NZ_ML660094.1"/>
</dbReference>
<evidence type="ECO:0000313" key="3">
    <source>
        <dbReference type="EMBL" id="TQV78009.1"/>
    </source>
</evidence>
<dbReference type="SMART" id="SM00382">
    <property type="entry name" value="AAA"/>
    <property type="match status" value="1"/>
</dbReference>
<gene>
    <name evidence="3" type="ORF">FKG94_13055</name>
</gene>
<evidence type="ECO:0000259" key="2">
    <source>
        <dbReference type="SMART" id="SM00382"/>
    </source>
</evidence>
<dbReference type="PANTHER" id="PTHR46844:SF1">
    <property type="entry name" value="SLR5058 PROTEIN"/>
    <property type="match status" value="1"/>
</dbReference>
<dbReference type="InterPro" id="IPR027417">
    <property type="entry name" value="P-loop_NTPase"/>
</dbReference>
<accession>A0A545TLB3</accession>
<dbReference type="AlphaFoldDB" id="A0A545TLB3"/>
<dbReference type="SUPFAM" id="SSF52540">
    <property type="entry name" value="P-loop containing nucleoside triphosphate hydrolases"/>
    <property type="match status" value="1"/>
</dbReference>
<reference evidence="3 4" key="1">
    <citation type="submission" date="2019-06" db="EMBL/GenBank/DDBJ databases">
        <title>Whole genome sequence for Cellvibrionaceae sp. R142.</title>
        <authorList>
            <person name="Wang G."/>
        </authorList>
    </citation>
    <scope>NUCLEOTIDE SEQUENCE [LARGE SCALE GENOMIC DNA]</scope>
    <source>
        <strain evidence="3 4">R142</strain>
    </source>
</reference>
<evidence type="ECO:0000256" key="1">
    <source>
        <dbReference type="SAM" id="MobiDB-lite"/>
    </source>
</evidence>